<dbReference type="InterPro" id="IPR002305">
    <property type="entry name" value="aa-tRNA-synth_Ic"/>
</dbReference>
<comment type="caution">
    <text evidence="9">The sequence shown here is derived from an EMBL/GenBank/DDBJ whole genome shotgun (WGS) entry which is preliminary data.</text>
</comment>
<dbReference type="Gene3D" id="1.10.240.10">
    <property type="entry name" value="Tyrosyl-Transfer RNA Synthetase"/>
    <property type="match status" value="1"/>
</dbReference>
<keyword evidence="7 8" id="KW-0030">Aminoacyl-tRNA synthetase</keyword>
<dbReference type="STRING" id="1618574.UT24_C0014G0030"/>
<evidence type="ECO:0000256" key="4">
    <source>
        <dbReference type="ARBA" id="ARBA00022741"/>
    </source>
</evidence>
<dbReference type="Pfam" id="PF00579">
    <property type="entry name" value="tRNA-synt_1b"/>
    <property type="match status" value="2"/>
</dbReference>
<keyword evidence="4 8" id="KW-0547">Nucleotide-binding</keyword>
<dbReference type="AlphaFoldDB" id="A0A0G0PQ49"/>
<proteinExistence type="inferred from homology"/>
<dbReference type="PANTHER" id="PTHR43766:SF1">
    <property type="entry name" value="TRYPTOPHAN--TRNA LIGASE, MITOCHONDRIAL"/>
    <property type="match status" value="1"/>
</dbReference>
<dbReference type="InterPro" id="IPR014729">
    <property type="entry name" value="Rossmann-like_a/b/a_fold"/>
</dbReference>
<evidence type="ECO:0000256" key="3">
    <source>
        <dbReference type="ARBA" id="ARBA00022598"/>
    </source>
</evidence>
<dbReference type="PANTHER" id="PTHR43766">
    <property type="entry name" value="TRYPTOPHAN--TRNA LIGASE, MITOCHONDRIAL"/>
    <property type="match status" value="1"/>
</dbReference>
<reference evidence="9 10" key="1">
    <citation type="journal article" date="2015" name="Nature">
        <title>rRNA introns, odd ribosomes, and small enigmatic genomes across a large radiation of phyla.</title>
        <authorList>
            <person name="Brown C.T."/>
            <person name="Hug L.A."/>
            <person name="Thomas B.C."/>
            <person name="Sharon I."/>
            <person name="Castelle C.J."/>
            <person name="Singh A."/>
            <person name="Wilkins M.J."/>
            <person name="Williams K.H."/>
            <person name="Banfield J.F."/>
        </authorList>
    </citation>
    <scope>NUCLEOTIDE SEQUENCE [LARGE SCALE GENOMIC DNA]</scope>
</reference>
<evidence type="ECO:0000313" key="10">
    <source>
        <dbReference type="Proteomes" id="UP000033881"/>
    </source>
</evidence>
<evidence type="ECO:0000256" key="1">
    <source>
        <dbReference type="ARBA" id="ARBA00005594"/>
    </source>
</evidence>
<dbReference type="GO" id="GO:0004830">
    <property type="term" value="F:tryptophan-tRNA ligase activity"/>
    <property type="evidence" value="ECO:0007669"/>
    <property type="project" value="UniProtKB-EC"/>
</dbReference>
<evidence type="ECO:0000256" key="8">
    <source>
        <dbReference type="RuleBase" id="RU363036"/>
    </source>
</evidence>
<keyword evidence="6 8" id="KW-0648">Protein biosynthesis</keyword>
<dbReference type="EMBL" id="LBWB01000014">
    <property type="protein sequence ID" value="KKR00290.1"/>
    <property type="molecule type" value="Genomic_DNA"/>
</dbReference>
<dbReference type="PATRIC" id="fig|1618574.4.peg.1138"/>
<dbReference type="PRINTS" id="PR01039">
    <property type="entry name" value="TRNASYNTHTRP"/>
</dbReference>
<keyword evidence="3 8" id="KW-0436">Ligase</keyword>
<evidence type="ECO:0000256" key="7">
    <source>
        <dbReference type="ARBA" id="ARBA00023146"/>
    </source>
</evidence>
<dbReference type="Gene3D" id="3.40.50.620">
    <property type="entry name" value="HUPs"/>
    <property type="match status" value="2"/>
</dbReference>
<dbReference type="GO" id="GO:0005524">
    <property type="term" value="F:ATP binding"/>
    <property type="evidence" value="ECO:0007669"/>
    <property type="project" value="UniProtKB-KW"/>
</dbReference>
<dbReference type="InterPro" id="IPR002306">
    <property type="entry name" value="Trp-tRNA-ligase"/>
</dbReference>
<dbReference type="InterPro" id="IPR050203">
    <property type="entry name" value="Trp-tRNA_synthetase"/>
</dbReference>
<gene>
    <name evidence="9" type="ORF">UT24_C0014G0030</name>
</gene>
<evidence type="ECO:0000256" key="2">
    <source>
        <dbReference type="ARBA" id="ARBA00013161"/>
    </source>
</evidence>
<evidence type="ECO:0000256" key="5">
    <source>
        <dbReference type="ARBA" id="ARBA00022840"/>
    </source>
</evidence>
<dbReference type="GO" id="GO:0005829">
    <property type="term" value="C:cytosol"/>
    <property type="evidence" value="ECO:0007669"/>
    <property type="project" value="TreeGrafter"/>
</dbReference>
<dbReference type="Proteomes" id="UP000033881">
    <property type="component" value="Unassembled WGS sequence"/>
</dbReference>
<keyword evidence="5 8" id="KW-0067">ATP-binding</keyword>
<evidence type="ECO:0000313" key="9">
    <source>
        <dbReference type="EMBL" id="KKR00290.1"/>
    </source>
</evidence>
<organism evidence="9 10">
    <name type="scientific">Candidatus Woesebacteria bacterium GW2011_GWB1_39_12</name>
    <dbReference type="NCBI Taxonomy" id="1618574"/>
    <lineage>
        <taxon>Bacteria</taxon>
        <taxon>Candidatus Woeseibacteriota</taxon>
    </lineage>
</organism>
<dbReference type="SUPFAM" id="SSF52374">
    <property type="entry name" value="Nucleotidylyl transferase"/>
    <property type="match status" value="1"/>
</dbReference>
<accession>A0A0G0PQ49</accession>
<comment type="similarity">
    <text evidence="1 8">Belongs to the class-I aminoacyl-tRNA synthetase family.</text>
</comment>
<dbReference type="GO" id="GO:0006436">
    <property type="term" value="P:tryptophanyl-tRNA aminoacylation"/>
    <property type="evidence" value="ECO:0007669"/>
    <property type="project" value="InterPro"/>
</dbReference>
<dbReference type="EC" id="6.1.1.2" evidence="2"/>
<evidence type="ECO:0000256" key="6">
    <source>
        <dbReference type="ARBA" id="ARBA00022917"/>
    </source>
</evidence>
<sequence>MTKKRVLSGIRATGRLHLGNYLGAVKGMLALQNNPSYETLYMVADLHSINTPYDTKSFQDSVRGVVLDYLSAGLDPEKSIIFVQSHVPEHVELSYLFSTVLTVARMLHLPTYKDKLKENSENANMAMLYYPVLMASDILIYEKYDTDFPEPGQFKTEGHHVPSLTGEGKMSKSVEGSYINLTDNLETIKDKLARVPTDTGCGTSVPEEGGVAALLTFVELFQGSNKRKEYENLYLGDGVKYSELKENLAELIFKEIEPIQKRRRELESKPEYVDKVIKEGAGKATKIASETLREVKQKMGFI</sequence>
<protein>
    <recommendedName>
        <fullName evidence="2">tryptophan--tRNA ligase</fullName>
        <ecNumber evidence="2">6.1.1.2</ecNumber>
    </recommendedName>
</protein>
<name>A0A0G0PQ49_9BACT</name>